<evidence type="ECO:0000256" key="1">
    <source>
        <dbReference type="SAM" id="MobiDB-lite"/>
    </source>
</evidence>
<dbReference type="Proteomes" id="UP000053105">
    <property type="component" value="Unassembled WGS sequence"/>
</dbReference>
<sequence length="56" mass="6409">MICNESSSAPYGHVTNGSRDYDEVRDDWPSSGRTIAYRVVRDKSRGAKRSVSWFRV</sequence>
<protein>
    <submittedName>
        <fullName evidence="2">Uncharacterized protein</fullName>
    </submittedName>
</protein>
<feature type="region of interest" description="Disordered" evidence="1">
    <location>
        <begin position="1"/>
        <end position="25"/>
    </location>
</feature>
<evidence type="ECO:0000313" key="3">
    <source>
        <dbReference type="Proteomes" id="UP000053105"/>
    </source>
</evidence>
<organism evidence="2 3">
    <name type="scientific">Melipona quadrifasciata</name>
    <dbReference type="NCBI Taxonomy" id="166423"/>
    <lineage>
        <taxon>Eukaryota</taxon>
        <taxon>Metazoa</taxon>
        <taxon>Ecdysozoa</taxon>
        <taxon>Arthropoda</taxon>
        <taxon>Hexapoda</taxon>
        <taxon>Insecta</taxon>
        <taxon>Pterygota</taxon>
        <taxon>Neoptera</taxon>
        <taxon>Endopterygota</taxon>
        <taxon>Hymenoptera</taxon>
        <taxon>Apocrita</taxon>
        <taxon>Aculeata</taxon>
        <taxon>Apoidea</taxon>
        <taxon>Anthophila</taxon>
        <taxon>Apidae</taxon>
        <taxon>Melipona</taxon>
    </lineage>
</organism>
<reference evidence="2 3" key="1">
    <citation type="submission" date="2015-07" db="EMBL/GenBank/DDBJ databases">
        <title>The genome of Melipona quadrifasciata.</title>
        <authorList>
            <person name="Pan H."/>
            <person name="Kapheim K."/>
        </authorList>
    </citation>
    <scope>NUCLEOTIDE SEQUENCE [LARGE SCALE GENOMIC DNA]</scope>
    <source>
        <strain evidence="2">0111107301</strain>
        <tissue evidence="2">Whole body</tissue>
    </source>
</reference>
<dbReference type="OrthoDB" id="10446239at2759"/>
<dbReference type="EMBL" id="KQ435746">
    <property type="protein sequence ID" value="KOX76525.1"/>
    <property type="molecule type" value="Genomic_DNA"/>
</dbReference>
<dbReference type="AlphaFoldDB" id="A0A0M9A3J8"/>
<gene>
    <name evidence="2" type="ORF">WN51_11731</name>
</gene>
<name>A0A0M9A3J8_9HYME</name>
<keyword evidence="3" id="KW-1185">Reference proteome</keyword>
<accession>A0A0M9A3J8</accession>
<evidence type="ECO:0000313" key="2">
    <source>
        <dbReference type="EMBL" id="KOX76525.1"/>
    </source>
</evidence>
<proteinExistence type="predicted"/>